<dbReference type="EMBL" id="LKEA01000003">
    <property type="protein sequence ID" value="ROW10466.1"/>
    <property type="molecule type" value="Genomic_DNA"/>
</dbReference>
<name>A0A423X3U4_9PEZI</name>
<dbReference type="InterPro" id="IPR023213">
    <property type="entry name" value="CAT-like_dom_sf"/>
</dbReference>
<sequence length="644" mass="70395">MAPATPKEQVYHLHPSGWENDPEEERFKLSLFDPIILVVYCHFALYFRLHDDAKEEAASVLQEGLEKTLSQVRHLCGTIEKDEGAGGFSFVKKKHTTVKYVVKRLDTPEYPSIDDIEDATFSCRALGGGGGGDLGLWGLLGEMPYGEGRPESNPHNSPSCSGFQLNLVRGGAVFSSHVHHWAADLVGWSNFVRQLADNCRAIHVARGNNNSKEIDFPPWDPACIDVSRFVRQLPPDSLIDGPPVAPRHPGHPPQDAYQALLFHLPRSKAARLKALATPKEDDGSPSSSSSSSCWVSTYDATCAFVWRHLTRVRIPYYNADPKDPAPWVGESVDMRPRFRDPAAATPRPTPRRMVRNMLAGGFSDAGPGLAAGPLPTVGEVAGIISGVDGDGDGDGNGVQQTQTQTQPLPLSALAGYIRRLTDSVTQPRVEELLGYIARLRDQQSVSFNLMSKPPMSFFVTDHRTADVAGCDFGFGAPITHRFLTGDNVSANMILIYPPARKTGGEGDDDEGTVWSITMEKELVPKLLEDPEWSGNPARLAGTRRRRRAEQEVHLRRAELVLQDHGLVHLREGEVLVVLVAEGVGQPEDAVKVLPHELPDPLRLDEVVVHGLGAERVRAQQDAPLDLRAEALAADARVEDSSSSI</sequence>
<dbReference type="Pfam" id="PF22664">
    <property type="entry name" value="TRI-like_N"/>
    <property type="match status" value="1"/>
</dbReference>
<dbReference type="InterPro" id="IPR054710">
    <property type="entry name" value="Tri101-like_N"/>
</dbReference>
<reference evidence="3 4" key="1">
    <citation type="submission" date="2015-09" db="EMBL/GenBank/DDBJ databases">
        <title>Host preference determinants of Valsa canker pathogens revealed by comparative genomics.</title>
        <authorList>
            <person name="Yin Z."/>
            <person name="Huang L."/>
        </authorList>
    </citation>
    <scope>NUCLEOTIDE SEQUENCE [LARGE SCALE GENOMIC DNA]</scope>
    <source>
        <strain evidence="3 4">03-1</strain>
    </source>
</reference>
<evidence type="ECO:0000256" key="1">
    <source>
        <dbReference type="ARBA" id="ARBA00022679"/>
    </source>
</evidence>
<dbReference type="OrthoDB" id="671439at2759"/>
<keyword evidence="1" id="KW-0808">Transferase</keyword>
<dbReference type="PANTHER" id="PTHR31642:SF310">
    <property type="entry name" value="FATTY ALCOHOL:CAFFEOYL-COA ACYLTRANSFERASE"/>
    <property type="match status" value="1"/>
</dbReference>
<proteinExistence type="predicted"/>
<protein>
    <recommendedName>
        <fullName evidence="2">Trichothecene 3-O-acetyltransferase-like N-terminal domain-containing protein</fullName>
    </recommendedName>
</protein>
<dbReference type="AlphaFoldDB" id="A0A423X3U4"/>
<dbReference type="GO" id="GO:0044550">
    <property type="term" value="P:secondary metabolite biosynthetic process"/>
    <property type="evidence" value="ECO:0007669"/>
    <property type="project" value="TreeGrafter"/>
</dbReference>
<feature type="domain" description="Trichothecene 3-O-acetyltransferase-like N-terminal" evidence="2">
    <location>
        <begin position="39"/>
        <end position="199"/>
    </location>
</feature>
<dbReference type="PANTHER" id="PTHR31642">
    <property type="entry name" value="TRICHOTHECENE 3-O-ACETYLTRANSFERASE"/>
    <property type="match status" value="1"/>
</dbReference>
<dbReference type="InterPro" id="IPR050317">
    <property type="entry name" value="Plant_Fungal_Acyltransferase"/>
</dbReference>
<dbReference type="Proteomes" id="UP000283895">
    <property type="component" value="Unassembled WGS sequence"/>
</dbReference>
<evidence type="ECO:0000313" key="3">
    <source>
        <dbReference type="EMBL" id="ROW10466.1"/>
    </source>
</evidence>
<evidence type="ECO:0000259" key="2">
    <source>
        <dbReference type="Pfam" id="PF22664"/>
    </source>
</evidence>
<organism evidence="3 4">
    <name type="scientific">Cytospora schulzeri</name>
    <dbReference type="NCBI Taxonomy" id="448051"/>
    <lineage>
        <taxon>Eukaryota</taxon>
        <taxon>Fungi</taxon>
        <taxon>Dikarya</taxon>
        <taxon>Ascomycota</taxon>
        <taxon>Pezizomycotina</taxon>
        <taxon>Sordariomycetes</taxon>
        <taxon>Sordariomycetidae</taxon>
        <taxon>Diaporthales</taxon>
        <taxon>Cytosporaceae</taxon>
        <taxon>Cytospora</taxon>
    </lineage>
</organism>
<accession>A0A423X3U4</accession>
<dbReference type="STRING" id="356882.A0A423X3U4"/>
<comment type="caution">
    <text evidence="3">The sequence shown here is derived from an EMBL/GenBank/DDBJ whole genome shotgun (WGS) entry which is preliminary data.</text>
</comment>
<keyword evidence="4" id="KW-1185">Reference proteome</keyword>
<evidence type="ECO:0000313" key="4">
    <source>
        <dbReference type="Proteomes" id="UP000283895"/>
    </source>
</evidence>
<dbReference type="Gene3D" id="3.30.559.10">
    <property type="entry name" value="Chloramphenicol acetyltransferase-like domain"/>
    <property type="match status" value="2"/>
</dbReference>
<dbReference type="GO" id="GO:0016747">
    <property type="term" value="F:acyltransferase activity, transferring groups other than amino-acyl groups"/>
    <property type="evidence" value="ECO:0007669"/>
    <property type="project" value="TreeGrafter"/>
</dbReference>
<gene>
    <name evidence="3" type="ORF">VMCG_01641</name>
</gene>